<feature type="transmembrane region" description="Helical" evidence="5">
    <location>
        <begin position="225"/>
        <end position="244"/>
    </location>
</feature>
<proteinExistence type="predicted"/>
<evidence type="ECO:0000256" key="1">
    <source>
        <dbReference type="ARBA" id="ARBA00004141"/>
    </source>
</evidence>
<dbReference type="Proteomes" id="UP001216139">
    <property type="component" value="Chromosome"/>
</dbReference>
<feature type="transmembrane region" description="Helical" evidence="5">
    <location>
        <begin position="251"/>
        <end position="272"/>
    </location>
</feature>
<feature type="transmembrane region" description="Helical" evidence="5">
    <location>
        <begin position="131"/>
        <end position="150"/>
    </location>
</feature>
<evidence type="ECO:0000259" key="6">
    <source>
        <dbReference type="Pfam" id="PF14378"/>
    </source>
</evidence>
<feature type="transmembrane region" description="Helical" evidence="5">
    <location>
        <begin position="157"/>
        <end position="177"/>
    </location>
</feature>
<organism evidence="7 8">
    <name type="scientific">Mucilaginibacter jinjuensis</name>
    <dbReference type="NCBI Taxonomy" id="1176721"/>
    <lineage>
        <taxon>Bacteria</taxon>
        <taxon>Pseudomonadati</taxon>
        <taxon>Bacteroidota</taxon>
        <taxon>Sphingobacteriia</taxon>
        <taxon>Sphingobacteriales</taxon>
        <taxon>Sphingobacteriaceae</taxon>
        <taxon>Mucilaginibacter</taxon>
    </lineage>
</organism>
<dbReference type="InterPro" id="IPR052185">
    <property type="entry name" value="IPC_Synthase-Related"/>
</dbReference>
<gene>
    <name evidence="7" type="ORF">PQO05_15015</name>
</gene>
<dbReference type="PANTHER" id="PTHR31310">
    <property type="match status" value="1"/>
</dbReference>
<dbReference type="Gene3D" id="1.20.144.10">
    <property type="entry name" value="Phosphatidic acid phosphatase type 2/haloperoxidase"/>
    <property type="match status" value="1"/>
</dbReference>
<name>A0ABY7T431_9SPHI</name>
<dbReference type="InterPro" id="IPR026841">
    <property type="entry name" value="Aur1/Ipt1"/>
</dbReference>
<keyword evidence="3 5" id="KW-1133">Transmembrane helix</keyword>
<keyword evidence="4 5" id="KW-0472">Membrane</keyword>
<dbReference type="Pfam" id="PF14378">
    <property type="entry name" value="PAP2_3"/>
    <property type="match status" value="1"/>
</dbReference>
<dbReference type="CDD" id="cd03386">
    <property type="entry name" value="PAP2_Aur1_like"/>
    <property type="match status" value="1"/>
</dbReference>
<comment type="subcellular location">
    <subcellularLocation>
        <location evidence="1">Membrane</location>
        <topology evidence="1">Multi-pass membrane protein</topology>
    </subcellularLocation>
</comment>
<protein>
    <submittedName>
        <fullName evidence="7">Phosphatase PAP2 family protein</fullName>
    </submittedName>
</protein>
<accession>A0ABY7T431</accession>
<reference evidence="7 8" key="1">
    <citation type="submission" date="2023-02" db="EMBL/GenBank/DDBJ databases">
        <title>Genome sequence of Mucilaginibacter jinjuensis strain KACC 16571.</title>
        <authorList>
            <person name="Kim S."/>
            <person name="Heo J."/>
            <person name="Kwon S.-W."/>
        </authorList>
    </citation>
    <scope>NUCLEOTIDE SEQUENCE [LARGE SCALE GENOMIC DNA]</scope>
    <source>
        <strain evidence="7 8">KACC 16571</strain>
    </source>
</reference>
<evidence type="ECO:0000313" key="8">
    <source>
        <dbReference type="Proteomes" id="UP001216139"/>
    </source>
</evidence>
<sequence length="315" mass="35830">MDLYSSAELFPPVKIKTAITLALLSAAYVALSSVLLGFKTDQLVLIGLVNGLYYLSGYTRRFVTGFAIFIVYWIIFDYMKLFPNYHYNPVHIGDLYNTEKSLFGIHTNGTILTPNEYLKANSRTWIDVVTGFFYLCWIPVPLGFAAYLLFTRPKEFLGFAFTFFLVNLLGFVVYYTFPAAPPWFIQEHGFHFIPLTKGSTAGLARFDNYFHAGIFKSIYTKGSNVFAAMPSLHSSYPVIVLYYGIKNRLKYANIVFAIVMVGIWFTAVYASHHYVLDVLAGITTAVCGISLFNLILNRSKGFQRFISRYQQLITR</sequence>
<feature type="transmembrane region" description="Helical" evidence="5">
    <location>
        <begin position="58"/>
        <end position="76"/>
    </location>
</feature>
<keyword evidence="2 5" id="KW-0812">Transmembrane</keyword>
<dbReference type="PANTHER" id="PTHR31310:SF7">
    <property type="entry name" value="PA-PHOSPHATASE RELATED-FAMILY PROTEIN DDB_G0268928"/>
    <property type="match status" value="1"/>
</dbReference>
<evidence type="ECO:0000256" key="4">
    <source>
        <dbReference type="ARBA" id="ARBA00023136"/>
    </source>
</evidence>
<dbReference type="EMBL" id="CP117167">
    <property type="protein sequence ID" value="WCT10042.1"/>
    <property type="molecule type" value="Genomic_DNA"/>
</dbReference>
<feature type="transmembrane region" description="Helical" evidence="5">
    <location>
        <begin position="278"/>
        <end position="296"/>
    </location>
</feature>
<evidence type="ECO:0000313" key="7">
    <source>
        <dbReference type="EMBL" id="WCT10042.1"/>
    </source>
</evidence>
<dbReference type="RefSeq" id="WP_273628141.1">
    <property type="nucleotide sequence ID" value="NZ_CP117167.1"/>
</dbReference>
<evidence type="ECO:0000256" key="5">
    <source>
        <dbReference type="SAM" id="Phobius"/>
    </source>
</evidence>
<evidence type="ECO:0000256" key="3">
    <source>
        <dbReference type="ARBA" id="ARBA00022989"/>
    </source>
</evidence>
<keyword evidence="8" id="KW-1185">Reference proteome</keyword>
<feature type="transmembrane region" description="Helical" evidence="5">
    <location>
        <begin position="18"/>
        <end position="38"/>
    </location>
</feature>
<evidence type="ECO:0000256" key="2">
    <source>
        <dbReference type="ARBA" id="ARBA00022692"/>
    </source>
</evidence>
<feature type="domain" description="Inositolphosphotransferase Aur1/Ipt1" evidence="6">
    <location>
        <begin position="121"/>
        <end position="290"/>
    </location>
</feature>